<protein>
    <recommendedName>
        <fullName evidence="1">DUF7605 domain-containing protein</fullName>
    </recommendedName>
</protein>
<dbReference type="OrthoDB" id="3598281at2759"/>
<evidence type="ECO:0000313" key="3">
    <source>
        <dbReference type="Proteomes" id="UP000000560"/>
    </source>
</evidence>
<name>C8V4T3_EMENI</name>
<dbReference type="HOGENOM" id="CLU_562611_0_0_1"/>
<sequence>MHIRNLDHRVRNLDQEIRNTRALRRRSTGRRSLNLAAEEARLSDQREAAELELKQFLISRRNQRVTSSLKRTYGDQIRVFCVSNTLYSDHRTQEPDRANAYIQLSGIRDLRHYCQSVPADAQLRATEGFLETQVPALLGSVSLWTAAGSDTVTHTRAEVLRGVLSDAEQVLQQRITSRGSDIRHLQSSLERQFRESITQAIRNSRNDWRDGAVAASRDWATNAIPNGTSWTKWHHSTYAAWCRNNGTYQTPKQAYRCWNEEVLGRGRTQLSAAWDTILDILEGEKDEIDEEVSRLFRGICDSIDEHLDISPETLRHLLRNLAARQRCIARAIQNALEDLCYATEKCKLDATGGHDSSYIAGVMRPVYISCREQYGTGSDSRRKQTMNRHLTSSPLFTNFSRSIAADYDELMETTFNQLHQKLCDEVDNVCRDLQAAVTLEGDVSEAGEDPEHTREVQRQVELAQVALDHAQRVLREVERQVVESN</sequence>
<dbReference type="PANTHER" id="PTHR36681:SF3">
    <property type="entry name" value="NUCLEAR GTPASE, GERMINAL CENTER-ASSOCIATED, TANDEM DUPLICATE 3"/>
    <property type="match status" value="1"/>
</dbReference>
<dbReference type="KEGG" id="ani:ANIA_10424"/>
<reference evidence="3" key="1">
    <citation type="journal article" date="2005" name="Nature">
        <title>Sequencing of Aspergillus nidulans and comparative analysis with A. fumigatus and A. oryzae.</title>
        <authorList>
            <person name="Galagan J.E."/>
            <person name="Calvo S.E."/>
            <person name="Cuomo C."/>
            <person name="Ma L.J."/>
            <person name="Wortman J.R."/>
            <person name="Batzoglou S."/>
            <person name="Lee S.I."/>
            <person name="Basturkmen M."/>
            <person name="Spevak C.C."/>
            <person name="Clutterbuck J."/>
            <person name="Kapitonov V."/>
            <person name="Jurka J."/>
            <person name="Scazzocchio C."/>
            <person name="Farman M."/>
            <person name="Butler J."/>
            <person name="Purcell S."/>
            <person name="Harris S."/>
            <person name="Braus G.H."/>
            <person name="Draht O."/>
            <person name="Busch S."/>
            <person name="D'Enfert C."/>
            <person name="Bouchier C."/>
            <person name="Goldman G.H."/>
            <person name="Bell-Pedersen D."/>
            <person name="Griffiths-Jones S."/>
            <person name="Doonan J.H."/>
            <person name="Yu J."/>
            <person name="Vienken K."/>
            <person name="Pain A."/>
            <person name="Freitag M."/>
            <person name="Selker E.U."/>
            <person name="Archer D.B."/>
            <person name="Penalva M.A."/>
            <person name="Oakley B.R."/>
            <person name="Momany M."/>
            <person name="Tanaka T."/>
            <person name="Kumagai T."/>
            <person name="Asai K."/>
            <person name="Machida M."/>
            <person name="Nierman W.C."/>
            <person name="Denning D.W."/>
            <person name="Caddick M."/>
            <person name="Hynes M."/>
            <person name="Paoletti M."/>
            <person name="Fischer R."/>
            <person name="Miller B."/>
            <person name="Dyer P."/>
            <person name="Sachs M.S."/>
            <person name="Osmani S.A."/>
            <person name="Birren B.W."/>
        </authorList>
    </citation>
    <scope>NUCLEOTIDE SEQUENCE [LARGE SCALE GENOMIC DNA]</scope>
    <source>
        <strain evidence="3">FGSC A4 / ATCC 38163 / CBS 112.46 / NRRL 194 / M139</strain>
    </source>
</reference>
<dbReference type="InParanoid" id="C8V4T3"/>
<evidence type="ECO:0000313" key="2">
    <source>
        <dbReference type="EMBL" id="CBF75962.1"/>
    </source>
</evidence>
<dbReference type="PANTHER" id="PTHR36681">
    <property type="entry name" value="NUCLEAR GTPASE, GERMINAL CENTER-ASSOCIATED, TANDEM DUPLICATE 3"/>
    <property type="match status" value="1"/>
</dbReference>
<dbReference type="eggNOG" id="ENOG502SJYS">
    <property type="taxonomic scope" value="Eukaryota"/>
</dbReference>
<dbReference type="AlphaFoldDB" id="C8V4T3"/>
<organism evidence="2 3">
    <name type="scientific">Emericella nidulans (strain FGSC A4 / ATCC 38163 / CBS 112.46 / NRRL 194 / M139)</name>
    <name type="common">Aspergillus nidulans</name>
    <dbReference type="NCBI Taxonomy" id="227321"/>
    <lineage>
        <taxon>Eukaryota</taxon>
        <taxon>Fungi</taxon>
        <taxon>Dikarya</taxon>
        <taxon>Ascomycota</taxon>
        <taxon>Pezizomycotina</taxon>
        <taxon>Eurotiomycetes</taxon>
        <taxon>Eurotiomycetidae</taxon>
        <taxon>Eurotiales</taxon>
        <taxon>Aspergillaceae</taxon>
        <taxon>Aspergillus</taxon>
        <taxon>Aspergillus subgen. Nidulantes</taxon>
    </lineage>
</organism>
<dbReference type="Proteomes" id="UP000000560">
    <property type="component" value="Chromosome II"/>
</dbReference>
<evidence type="ECO:0000259" key="1">
    <source>
        <dbReference type="Pfam" id="PF24564"/>
    </source>
</evidence>
<dbReference type="InterPro" id="IPR056024">
    <property type="entry name" value="DUF7605"/>
</dbReference>
<dbReference type="GeneID" id="2872944"/>
<dbReference type="RefSeq" id="XP_050467540.1">
    <property type="nucleotide sequence ID" value="XM_050611517.1"/>
</dbReference>
<dbReference type="Pfam" id="PF24564">
    <property type="entry name" value="DUF7605"/>
    <property type="match status" value="1"/>
</dbReference>
<gene>
    <name evidence="2" type="ORF">ANIA_10424</name>
</gene>
<keyword evidence="3" id="KW-1185">Reference proteome</keyword>
<dbReference type="EMBL" id="BN001302">
    <property type="protein sequence ID" value="CBF75962.1"/>
    <property type="molecule type" value="Genomic_DNA"/>
</dbReference>
<feature type="domain" description="DUF7605" evidence="1">
    <location>
        <begin position="216"/>
        <end position="396"/>
    </location>
</feature>
<accession>C8V4T3</accession>
<proteinExistence type="predicted"/>
<reference evidence="3" key="2">
    <citation type="journal article" date="2009" name="Fungal Genet. Biol.">
        <title>The 2008 update of the Aspergillus nidulans genome annotation: a community effort.</title>
        <authorList>
            <person name="Wortman J.R."/>
            <person name="Gilsenan J.M."/>
            <person name="Joardar V."/>
            <person name="Deegan J."/>
            <person name="Clutterbuck J."/>
            <person name="Andersen M.R."/>
            <person name="Archer D."/>
            <person name="Bencina M."/>
            <person name="Braus G."/>
            <person name="Coutinho P."/>
            <person name="von Dohren H."/>
            <person name="Doonan J."/>
            <person name="Driessen A.J."/>
            <person name="Durek P."/>
            <person name="Espeso E."/>
            <person name="Fekete E."/>
            <person name="Flipphi M."/>
            <person name="Estrada C.G."/>
            <person name="Geysens S."/>
            <person name="Goldman G."/>
            <person name="de Groot P.W."/>
            <person name="Hansen K."/>
            <person name="Harris S.D."/>
            <person name="Heinekamp T."/>
            <person name="Helmstaedt K."/>
            <person name="Henrissat B."/>
            <person name="Hofmann G."/>
            <person name="Homan T."/>
            <person name="Horio T."/>
            <person name="Horiuchi H."/>
            <person name="James S."/>
            <person name="Jones M."/>
            <person name="Karaffa L."/>
            <person name="Karanyi Z."/>
            <person name="Kato M."/>
            <person name="Keller N."/>
            <person name="Kelly D.E."/>
            <person name="Kiel J.A."/>
            <person name="Kim J.M."/>
            <person name="van der Klei I.J."/>
            <person name="Klis F.M."/>
            <person name="Kovalchuk A."/>
            <person name="Krasevec N."/>
            <person name="Kubicek C.P."/>
            <person name="Liu B."/>
            <person name="Maccabe A."/>
            <person name="Meyer V."/>
            <person name="Mirabito P."/>
            <person name="Miskei M."/>
            <person name="Mos M."/>
            <person name="Mullins J."/>
            <person name="Nelson D.R."/>
            <person name="Nielsen J."/>
            <person name="Oakley B.R."/>
            <person name="Osmani S.A."/>
            <person name="Pakula T."/>
            <person name="Paszewski A."/>
            <person name="Paulsen I."/>
            <person name="Pilsyk S."/>
            <person name="Pocsi I."/>
            <person name="Punt P.J."/>
            <person name="Ram A.F."/>
            <person name="Ren Q."/>
            <person name="Robellet X."/>
            <person name="Robson G."/>
            <person name="Seiboth B."/>
            <person name="van Solingen P."/>
            <person name="Specht T."/>
            <person name="Sun J."/>
            <person name="Taheri-Talesh N."/>
            <person name="Takeshita N."/>
            <person name="Ussery D."/>
            <person name="vanKuyk P.A."/>
            <person name="Visser H."/>
            <person name="van de Vondervoort P.J."/>
            <person name="de Vries R.P."/>
            <person name="Walton J."/>
            <person name="Xiang X."/>
            <person name="Xiong Y."/>
            <person name="Zeng A.P."/>
            <person name="Brandt B.W."/>
            <person name="Cornell M.J."/>
            <person name="van den Hondel C.A."/>
            <person name="Visser J."/>
            <person name="Oliver S.G."/>
            <person name="Turner G."/>
        </authorList>
    </citation>
    <scope>GENOME REANNOTATION</scope>
    <source>
        <strain evidence="3">FGSC A4 / ATCC 38163 / CBS 112.46 / NRRL 194 / M139</strain>
    </source>
</reference>